<evidence type="ECO:0000256" key="6">
    <source>
        <dbReference type="SAM" id="Phobius"/>
    </source>
</evidence>
<dbReference type="AlphaFoldDB" id="A0A8T4GBP4"/>
<organism evidence="7 8">
    <name type="scientific">Halorubrum alkaliphilum</name>
    <dbReference type="NCBI Taxonomy" id="261290"/>
    <lineage>
        <taxon>Archaea</taxon>
        <taxon>Methanobacteriati</taxon>
        <taxon>Methanobacteriota</taxon>
        <taxon>Stenosarchaea group</taxon>
        <taxon>Halobacteria</taxon>
        <taxon>Halobacteriales</taxon>
        <taxon>Haloferacaceae</taxon>
        <taxon>Halorubrum</taxon>
    </lineage>
</organism>
<keyword evidence="3 6" id="KW-0812">Transmembrane</keyword>
<keyword evidence="8" id="KW-1185">Reference proteome</keyword>
<dbReference type="Proteomes" id="UP000823588">
    <property type="component" value="Unassembled WGS sequence"/>
</dbReference>
<keyword evidence="5 6" id="KW-0472">Membrane</keyword>
<evidence type="ECO:0000256" key="2">
    <source>
        <dbReference type="ARBA" id="ARBA00022475"/>
    </source>
</evidence>
<dbReference type="GO" id="GO:0005886">
    <property type="term" value="C:plasma membrane"/>
    <property type="evidence" value="ECO:0007669"/>
    <property type="project" value="UniProtKB-SubCell"/>
</dbReference>
<keyword evidence="2" id="KW-1003">Cell membrane</keyword>
<evidence type="ECO:0000256" key="1">
    <source>
        <dbReference type="ARBA" id="ARBA00004651"/>
    </source>
</evidence>
<dbReference type="EMBL" id="JAGGKQ010000003">
    <property type="protein sequence ID" value="MBP1921526.1"/>
    <property type="molecule type" value="Genomic_DNA"/>
</dbReference>
<evidence type="ECO:0000313" key="7">
    <source>
        <dbReference type="EMBL" id="MBP1921526.1"/>
    </source>
</evidence>
<keyword evidence="4 6" id="KW-1133">Transmembrane helix</keyword>
<feature type="transmembrane region" description="Helical" evidence="6">
    <location>
        <begin position="18"/>
        <end position="43"/>
    </location>
</feature>
<evidence type="ECO:0000313" key="8">
    <source>
        <dbReference type="Proteomes" id="UP000823588"/>
    </source>
</evidence>
<protein>
    <submittedName>
        <fullName evidence="7">Uncharacterized membrane protein (DUF373 family)</fullName>
    </submittedName>
</protein>
<proteinExistence type="predicted"/>
<dbReference type="OrthoDB" id="330388at2157"/>
<feature type="transmembrane region" description="Helical" evidence="6">
    <location>
        <begin position="55"/>
        <end position="74"/>
    </location>
</feature>
<sequence length="144" mass="15893">MPADIRDVTEPSVTAMQWLVLGAAYFLLVLFVIGLFDMLLSLYELFVTGRFTDPIAVVDLLDTVLLLLIIVEVHRTLIAYAREEPVLRIVVSAGIIAVSREVISFRVADYSGGDEALSVALAFAVLILTLVFGYFLLDRIDITT</sequence>
<gene>
    <name evidence="7" type="ORF">J2751_000519</name>
</gene>
<dbReference type="InterPro" id="IPR020948">
    <property type="entry name" value="P_starv_induced_PsiE-like"/>
</dbReference>
<evidence type="ECO:0000256" key="3">
    <source>
        <dbReference type="ARBA" id="ARBA00022692"/>
    </source>
</evidence>
<comment type="caution">
    <text evidence="7">The sequence shown here is derived from an EMBL/GenBank/DDBJ whole genome shotgun (WGS) entry which is preliminary data.</text>
</comment>
<accession>A0A8T4GBP4</accession>
<feature type="transmembrane region" description="Helical" evidence="6">
    <location>
        <begin position="86"/>
        <end position="105"/>
    </location>
</feature>
<reference evidence="7" key="1">
    <citation type="submission" date="2021-03" db="EMBL/GenBank/DDBJ databases">
        <title>Genomic Encyclopedia of Type Strains, Phase IV (KMG-IV): sequencing the most valuable type-strain genomes for metagenomic binning, comparative biology and taxonomic classification.</title>
        <authorList>
            <person name="Goeker M."/>
        </authorList>
    </citation>
    <scope>NUCLEOTIDE SEQUENCE</scope>
    <source>
        <strain evidence="7">DSM 23564</strain>
    </source>
</reference>
<dbReference type="RefSeq" id="WP_209482907.1">
    <property type="nucleotide sequence ID" value="NZ_JAGGKQ010000003.1"/>
</dbReference>
<evidence type="ECO:0000256" key="5">
    <source>
        <dbReference type="ARBA" id="ARBA00023136"/>
    </source>
</evidence>
<dbReference type="Pfam" id="PF06146">
    <property type="entry name" value="PsiE"/>
    <property type="match status" value="1"/>
</dbReference>
<evidence type="ECO:0000256" key="4">
    <source>
        <dbReference type="ARBA" id="ARBA00022989"/>
    </source>
</evidence>
<name>A0A8T4GBP4_9EURY</name>
<feature type="transmembrane region" description="Helical" evidence="6">
    <location>
        <begin position="117"/>
        <end position="137"/>
    </location>
</feature>
<comment type="subcellular location">
    <subcellularLocation>
        <location evidence="1">Cell membrane</location>
        <topology evidence="1">Multi-pass membrane protein</topology>
    </subcellularLocation>
</comment>